<accession>A0A4R8MK53</accession>
<reference evidence="1 2" key="1">
    <citation type="submission" date="2019-03" db="EMBL/GenBank/DDBJ databases">
        <title>Genomic Encyclopedia of Type Strains, Phase III (KMG-III): the genomes of soil and plant-associated and newly described type strains.</title>
        <authorList>
            <person name="Whitman W."/>
        </authorList>
    </citation>
    <scope>NUCLEOTIDE SEQUENCE [LARGE SCALE GENOMIC DNA]</scope>
    <source>
        <strain evidence="1 2">CECT 8301</strain>
    </source>
</reference>
<gene>
    <name evidence="1" type="ORF">DFQ06_0003</name>
</gene>
<dbReference type="AlphaFoldDB" id="A0A4R8MK53"/>
<keyword evidence="2" id="KW-1185">Reference proteome</keyword>
<evidence type="ECO:0000313" key="1">
    <source>
        <dbReference type="EMBL" id="TDY65405.1"/>
    </source>
</evidence>
<sequence>MNTENKAKVTFENISFETAKKMWEEYISDFVKIISSEIPIIDKWEMRKMRVNICEKEENGLKKRCGSLHKYFTELELQKENVEKIFSLFQNFSNDIGLRVERNKNNEKGLDRYDFEAVNDNTDDSLSCHINLPNEWNNPRISISVFVGSRYRKIDLESIV</sequence>
<proteinExistence type="predicted"/>
<comment type="caution">
    <text evidence="1">The sequence shown here is derived from an EMBL/GenBank/DDBJ whole genome shotgun (WGS) entry which is preliminary data.</text>
</comment>
<dbReference type="Proteomes" id="UP000294824">
    <property type="component" value="Unassembled WGS sequence"/>
</dbReference>
<dbReference type="RefSeq" id="WP_133965320.1">
    <property type="nucleotide sequence ID" value="NZ_SORL01000001.1"/>
</dbReference>
<protein>
    <submittedName>
        <fullName evidence="1">Uncharacterized protein</fullName>
    </submittedName>
</protein>
<organism evidence="1 2">
    <name type="scientific">Algibacter lectus</name>
    <dbReference type="NCBI Taxonomy" id="221126"/>
    <lineage>
        <taxon>Bacteria</taxon>
        <taxon>Pseudomonadati</taxon>
        <taxon>Bacteroidota</taxon>
        <taxon>Flavobacteriia</taxon>
        <taxon>Flavobacteriales</taxon>
        <taxon>Flavobacteriaceae</taxon>
        <taxon>Algibacter</taxon>
    </lineage>
</organism>
<dbReference type="EMBL" id="SORL01000001">
    <property type="protein sequence ID" value="TDY65405.1"/>
    <property type="molecule type" value="Genomic_DNA"/>
</dbReference>
<name>A0A4R8MK53_9FLAO</name>
<evidence type="ECO:0000313" key="2">
    <source>
        <dbReference type="Proteomes" id="UP000294824"/>
    </source>
</evidence>